<reference evidence="2" key="1">
    <citation type="submission" date="2019-06" db="EMBL/GenBank/DDBJ databases">
        <title>The complete genome of Emcibacter congregatus ZYLT.</title>
        <authorList>
            <person name="Zhao Z."/>
        </authorList>
    </citation>
    <scope>NUCLEOTIDE SEQUENCE [LARGE SCALE GENOMIC DNA]</scope>
    <source>
        <strain evidence="2">MCCC 1A06723</strain>
    </source>
</reference>
<evidence type="ECO:0000313" key="1">
    <source>
        <dbReference type="EMBL" id="TPD63095.1"/>
    </source>
</evidence>
<dbReference type="InterPro" id="IPR016155">
    <property type="entry name" value="Mopterin_synth/thiamin_S_b"/>
</dbReference>
<dbReference type="NCBIfam" id="TIGR01683">
    <property type="entry name" value="thiS"/>
    <property type="match status" value="1"/>
</dbReference>
<dbReference type="EMBL" id="VFIY01000004">
    <property type="protein sequence ID" value="TPD63095.1"/>
    <property type="molecule type" value="Genomic_DNA"/>
</dbReference>
<name>A0A501PS79_9PROT</name>
<gene>
    <name evidence="1" type="primary">thiS</name>
    <name evidence="1" type="ORF">FIV46_03160</name>
</gene>
<organism evidence="1 2">
    <name type="scientific">Emcibacter nanhaiensis</name>
    <dbReference type="NCBI Taxonomy" id="1505037"/>
    <lineage>
        <taxon>Bacteria</taxon>
        <taxon>Pseudomonadati</taxon>
        <taxon>Pseudomonadota</taxon>
        <taxon>Alphaproteobacteria</taxon>
        <taxon>Emcibacterales</taxon>
        <taxon>Emcibacteraceae</taxon>
        <taxon>Emcibacter</taxon>
    </lineage>
</organism>
<sequence length="70" mass="7900">MISLMINGDEHTLEKQMSLHDLLEELDIDPSKVAVERNLEIVPKTTFQQVLIEDGDQLEIVHFIGGGKID</sequence>
<protein>
    <submittedName>
        <fullName evidence="1">Sulfur carrier protein ThiS</fullName>
    </submittedName>
</protein>
<dbReference type="PANTHER" id="PTHR34472">
    <property type="entry name" value="SULFUR CARRIER PROTEIN THIS"/>
    <property type="match status" value="1"/>
</dbReference>
<dbReference type="SUPFAM" id="SSF54285">
    <property type="entry name" value="MoaD/ThiS"/>
    <property type="match status" value="1"/>
</dbReference>
<dbReference type="PANTHER" id="PTHR34472:SF1">
    <property type="entry name" value="SULFUR CARRIER PROTEIN THIS"/>
    <property type="match status" value="1"/>
</dbReference>
<dbReference type="Proteomes" id="UP000319148">
    <property type="component" value="Unassembled WGS sequence"/>
</dbReference>
<dbReference type="InterPro" id="IPR010035">
    <property type="entry name" value="Thi_S"/>
</dbReference>
<evidence type="ECO:0000313" key="2">
    <source>
        <dbReference type="Proteomes" id="UP000319148"/>
    </source>
</evidence>
<dbReference type="Gene3D" id="3.10.20.30">
    <property type="match status" value="1"/>
</dbReference>
<dbReference type="Pfam" id="PF02597">
    <property type="entry name" value="ThiS"/>
    <property type="match status" value="1"/>
</dbReference>
<dbReference type="InterPro" id="IPR003749">
    <property type="entry name" value="ThiS/MoaD-like"/>
</dbReference>
<accession>A0A501PS79</accession>
<dbReference type="InterPro" id="IPR012675">
    <property type="entry name" value="Beta-grasp_dom_sf"/>
</dbReference>
<dbReference type="AlphaFoldDB" id="A0A501PS79"/>
<keyword evidence="2" id="KW-1185">Reference proteome</keyword>
<comment type="caution">
    <text evidence="1">The sequence shown here is derived from an EMBL/GenBank/DDBJ whole genome shotgun (WGS) entry which is preliminary data.</text>
</comment>
<dbReference type="CDD" id="cd00565">
    <property type="entry name" value="Ubl_ThiS"/>
    <property type="match status" value="1"/>
</dbReference>
<proteinExistence type="predicted"/>
<dbReference type="OrthoDB" id="197113at2"/>